<dbReference type="AlphaFoldDB" id="X1FS07"/>
<protein>
    <recommendedName>
        <fullName evidence="2">Zona occludens toxin N-terminal domain-containing protein</fullName>
    </recommendedName>
</protein>
<accession>X1FS07</accession>
<gene>
    <name evidence="1" type="ORF">S03H2_35425</name>
</gene>
<comment type="caution">
    <text evidence="1">The sequence shown here is derived from an EMBL/GenBank/DDBJ whole genome shotgun (WGS) entry which is preliminary data.</text>
</comment>
<evidence type="ECO:0000313" key="1">
    <source>
        <dbReference type="EMBL" id="GAH48446.1"/>
    </source>
</evidence>
<proteinExistence type="predicted"/>
<dbReference type="Gene3D" id="3.40.50.300">
    <property type="entry name" value="P-loop containing nucleotide triphosphate hydrolases"/>
    <property type="match status" value="1"/>
</dbReference>
<evidence type="ECO:0008006" key="2">
    <source>
        <dbReference type="Google" id="ProtNLM"/>
    </source>
</evidence>
<dbReference type="InterPro" id="IPR027417">
    <property type="entry name" value="P-loop_NTPase"/>
</dbReference>
<dbReference type="EMBL" id="BARU01021665">
    <property type="protein sequence ID" value="GAH48446.1"/>
    <property type="molecule type" value="Genomic_DNA"/>
</dbReference>
<name>X1FS07_9ZZZZ</name>
<reference evidence="1" key="1">
    <citation type="journal article" date="2014" name="Front. Microbiol.">
        <title>High frequency of phylogenetically diverse reductive dehalogenase-homologous genes in deep subseafloor sedimentary metagenomes.</title>
        <authorList>
            <person name="Kawai M."/>
            <person name="Futagami T."/>
            <person name="Toyoda A."/>
            <person name="Takaki Y."/>
            <person name="Nishi S."/>
            <person name="Hori S."/>
            <person name="Arai W."/>
            <person name="Tsubouchi T."/>
            <person name="Morono Y."/>
            <person name="Uchiyama I."/>
            <person name="Ito T."/>
            <person name="Fujiyama A."/>
            <person name="Inagaki F."/>
            <person name="Takami H."/>
        </authorList>
    </citation>
    <scope>NUCLEOTIDE SEQUENCE</scope>
    <source>
        <strain evidence="1">Expedition CK06-06</strain>
    </source>
</reference>
<sequence>MLISILGNNGSGKTLILTYYATKFIKNVYSNYLLKLNNYIPLTINDLLNMDNLNEGNMFMDEAYTWIEARTSGNALNLLTSYLIYQKRKRFLDIYMTFQMFSSIDKRARKMSNIVILCESRANFDIDDFHYTYIDKDKGLETTFMIPYKIAKNYFKYYDTYEIIKPQKISRLEFNVLKDNPKGLLKKIKEIVEIIKPKLNIITHDSIKTILLLNGLK</sequence>
<organism evidence="1">
    <name type="scientific">marine sediment metagenome</name>
    <dbReference type="NCBI Taxonomy" id="412755"/>
    <lineage>
        <taxon>unclassified sequences</taxon>
        <taxon>metagenomes</taxon>
        <taxon>ecological metagenomes</taxon>
    </lineage>
</organism>